<dbReference type="GO" id="GO:0017046">
    <property type="term" value="F:peptide hormone binding"/>
    <property type="evidence" value="ECO:0007669"/>
    <property type="project" value="TreeGrafter"/>
</dbReference>
<evidence type="ECO:0000256" key="7">
    <source>
        <dbReference type="ARBA" id="ARBA00023239"/>
    </source>
</evidence>
<dbReference type="GO" id="GO:0007168">
    <property type="term" value="P:receptor guanylyl cyclase signaling pathway"/>
    <property type="evidence" value="ECO:0007669"/>
    <property type="project" value="TreeGrafter"/>
</dbReference>
<protein>
    <submittedName>
        <fullName evidence="11">Atrial natriuretic peptide receptor 2</fullName>
    </submittedName>
</protein>
<dbReference type="InterPro" id="IPR029787">
    <property type="entry name" value="Nucleotide_cyclase"/>
</dbReference>
<feature type="region of interest" description="Disordered" evidence="9">
    <location>
        <begin position="308"/>
        <end position="340"/>
    </location>
</feature>
<evidence type="ECO:0000256" key="9">
    <source>
        <dbReference type="SAM" id="MobiDB-lite"/>
    </source>
</evidence>
<dbReference type="Pfam" id="PF00211">
    <property type="entry name" value="Guanylate_cyc"/>
    <property type="match status" value="1"/>
</dbReference>
<dbReference type="GO" id="GO:0035556">
    <property type="term" value="P:intracellular signal transduction"/>
    <property type="evidence" value="ECO:0007669"/>
    <property type="project" value="InterPro"/>
</dbReference>
<feature type="domain" description="Guanylate cyclase" evidence="10">
    <location>
        <begin position="103"/>
        <end position="130"/>
    </location>
</feature>
<keyword evidence="3" id="KW-0547">Nucleotide-binding</keyword>
<keyword evidence="7 8" id="KW-0456">Lyase</keyword>
<comment type="similarity">
    <text evidence="8">Belongs to the adenylyl cyclase class-4/guanylyl cyclase family.</text>
</comment>
<keyword evidence="2" id="KW-0812">Transmembrane</keyword>
<dbReference type="STRING" id="151549.A0A4C1TWS8"/>
<evidence type="ECO:0000259" key="10">
    <source>
        <dbReference type="PROSITE" id="PS50125"/>
    </source>
</evidence>
<keyword evidence="4" id="KW-1133">Transmembrane helix</keyword>
<evidence type="ECO:0000256" key="2">
    <source>
        <dbReference type="ARBA" id="ARBA00022692"/>
    </source>
</evidence>
<feature type="region of interest" description="Disordered" evidence="9">
    <location>
        <begin position="210"/>
        <end position="272"/>
    </location>
</feature>
<dbReference type="InterPro" id="IPR050401">
    <property type="entry name" value="Cyclic_nucleotide_synthase"/>
</dbReference>
<organism evidence="11 12">
    <name type="scientific">Eumeta variegata</name>
    <name type="common">Bagworm moth</name>
    <name type="synonym">Eumeta japonica</name>
    <dbReference type="NCBI Taxonomy" id="151549"/>
    <lineage>
        <taxon>Eukaryota</taxon>
        <taxon>Metazoa</taxon>
        <taxon>Ecdysozoa</taxon>
        <taxon>Arthropoda</taxon>
        <taxon>Hexapoda</taxon>
        <taxon>Insecta</taxon>
        <taxon>Pterygota</taxon>
        <taxon>Neoptera</taxon>
        <taxon>Endopterygota</taxon>
        <taxon>Lepidoptera</taxon>
        <taxon>Glossata</taxon>
        <taxon>Ditrysia</taxon>
        <taxon>Tineoidea</taxon>
        <taxon>Psychidae</taxon>
        <taxon>Oiketicinae</taxon>
        <taxon>Eumeta</taxon>
    </lineage>
</organism>
<evidence type="ECO:0000256" key="5">
    <source>
        <dbReference type="ARBA" id="ARBA00023136"/>
    </source>
</evidence>
<comment type="subcellular location">
    <subcellularLocation>
        <location evidence="1">Membrane</location>
    </subcellularLocation>
</comment>
<dbReference type="GO" id="GO:0016941">
    <property type="term" value="F:natriuretic peptide receptor activity"/>
    <property type="evidence" value="ECO:0007669"/>
    <property type="project" value="TreeGrafter"/>
</dbReference>
<dbReference type="OrthoDB" id="302535at2759"/>
<proteinExistence type="inferred from homology"/>
<evidence type="ECO:0000256" key="4">
    <source>
        <dbReference type="ARBA" id="ARBA00022989"/>
    </source>
</evidence>
<dbReference type="InterPro" id="IPR001054">
    <property type="entry name" value="A/G_cyclase"/>
</dbReference>
<keyword evidence="11" id="KW-0675">Receptor</keyword>
<comment type="caution">
    <text evidence="11">The sequence shown here is derived from an EMBL/GenBank/DDBJ whole genome shotgun (WGS) entry which is preliminary data.</text>
</comment>
<evidence type="ECO:0000256" key="8">
    <source>
        <dbReference type="RuleBase" id="RU000405"/>
    </source>
</evidence>
<name>A0A4C1TWS8_EUMVA</name>
<evidence type="ECO:0000256" key="6">
    <source>
        <dbReference type="ARBA" id="ARBA00023180"/>
    </source>
</evidence>
<dbReference type="SMART" id="SM00044">
    <property type="entry name" value="CYCc"/>
    <property type="match status" value="1"/>
</dbReference>
<accession>A0A4C1TWS8</accession>
<dbReference type="GO" id="GO:0005886">
    <property type="term" value="C:plasma membrane"/>
    <property type="evidence" value="ECO:0007669"/>
    <property type="project" value="TreeGrafter"/>
</dbReference>
<dbReference type="PROSITE" id="PS00452">
    <property type="entry name" value="GUANYLATE_CYCLASE_1"/>
    <property type="match status" value="1"/>
</dbReference>
<dbReference type="CDD" id="cd07302">
    <property type="entry name" value="CHD"/>
    <property type="match status" value="1"/>
</dbReference>
<dbReference type="PROSITE" id="PS50125">
    <property type="entry name" value="GUANYLATE_CYCLASE_2"/>
    <property type="match status" value="1"/>
</dbReference>
<evidence type="ECO:0000313" key="12">
    <source>
        <dbReference type="Proteomes" id="UP000299102"/>
    </source>
</evidence>
<evidence type="ECO:0000313" key="11">
    <source>
        <dbReference type="EMBL" id="GBP18440.1"/>
    </source>
</evidence>
<evidence type="ECO:0000256" key="3">
    <source>
        <dbReference type="ARBA" id="ARBA00022741"/>
    </source>
</evidence>
<gene>
    <name evidence="11" type="primary">Npr2</name>
    <name evidence="11" type="ORF">EVAR_93843_1</name>
</gene>
<dbReference type="GO" id="GO:0004016">
    <property type="term" value="F:adenylate cyclase activity"/>
    <property type="evidence" value="ECO:0007669"/>
    <property type="project" value="TreeGrafter"/>
</dbReference>
<dbReference type="GO" id="GO:0004383">
    <property type="term" value="F:guanylate cyclase activity"/>
    <property type="evidence" value="ECO:0007669"/>
    <property type="project" value="TreeGrafter"/>
</dbReference>
<keyword evidence="6" id="KW-0325">Glycoprotein</keyword>
<dbReference type="AlphaFoldDB" id="A0A4C1TWS8"/>
<feature type="compositionally biased region" description="Polar residues" evidence="9">
    <location>
        <begin position="308"/>
        <end position="327"/>
    </location>
</feature>
<dbReference type="Proteomes" id="UP000299102">
    <property type="component" value="Unassembled WGS sequence"/>
</dbReference>
<feature type="compositionally biased region" description="Basic and acidic residues" evidence="9">
    <location>
        <begin position="328"/>
        <end position="337"/>
    </location>
</feature>
<dbReference type="SUPFAM" id="SSF55073">
    <property type="entry name" value="Nucleotide cyclase"/>
    <property type="match status" value="1"/>
</dbReference>
<dbReference type="InterPro" id="IPR018297">
    <property type="entry name" value="A/G_cyclase_CS"/>
</dbReference>
<evidence type="ECO:0000256" key="1">
    <source>
        <dbReference type="ARBA" id="ARBA00004370"/>
    </source>
</evidence>
<sequence>MATRLAGVKEVLLIGDVNQLPFIDRLNFFEMQYIRPNLVTTFMKKLFCTYRNPMDVAYNLNEYNPVIPMKHYMTAGDVKERRRSSKLTTAPVHLRVGRSRPCPCVAGVVGLKMPRYCLFGDTVNTASRMESTGQALKIQISSSTKAHLDTFGTFRIELRGETSMKGKGTQITYWLLGETVDPNTPKEKDVITKIQELSNNSGSLSHLTSFKQKFDSKPSSRRGSGILVQKNGDTPKSEKEVQNIRFQRQHSDPMEPVSNGVTDLDDDRSSKVSNSISLNVNSLNHNSVSNSQPKVKLKDAKVKSMSNHKVGNNNWIPKLPTASSFDNATRKGNESLKDYSSVPLLSKVEKPHDSIV</sequence>
<dbReference type="Gene3D" id="3.30.70.1230">
    <property type="entry name" value="Nucleotide cyclase"/>
    <property type="match status" value="1"/>
</dbReference>
<keyword evidence="5" id="KW-0472">Membrane</keyword>
<dbReference type="PANTHER" id="PTHR11920">
    <property type="entry name" value="GUANYLYL CYCLASE"/>
    <property type="match status" value="1"/>
</dbReference>
<dbReference type="GO" id="GO:0000166">
    <property type="term" value="F:nucleotide binding"/>
    <property type="evidence" value="ECO:0007669"/>
    <property type="project" value="UniProtKB-KW"/>
</dbReference>
<dbReference type="PANTHER" id="PTHR11920:SF494">
    <property type="entry name" value="ATRIAL NATRIURETIC PEPTIDE RECEPTOR 2"/>
    <property type="match status" value="1"/>
</dbReference>
<dbReference type="EMBL" id="BGZK01000097">
    <property type="protein sequence ID" value="GBP18440.1"/>
    <property type="molecule type" value="Genomic_DNA"/>
</dbReference>
<keyword evidence="12" id="KW-1185">Reference proteome</keyword>
<reference evidence="11 12" key="1">
    <citation type="journal article" date="2019" name="Commun. Biol.">
        <title>The bagworm genome reveals a unique fibroin gene that provides high tensile strength.</title>
        <authorList>
            <person name="Kono N."/>
            <person name="Nakamura H."/>
            <person name="Ohtoshi R."/>
            <person name="Tomita M."/>
            <person name="Numata K."/>
            <person name="Arakawa K."/>
        </authorList>
    </citation>
    <scope>NUCLEOTIDE SEQUENCE [LARGE SCALE GENOMIC DNA]</scope>
</reference>
<feature type="compositionally biased region" description="Basic and acidic residues" evidence="9">
    <location>
        <begin position="233"/>
        <end position="242"/>
    </location>
</feature>